<dbReference type="Proteomes" id="UP000198304">
    <property type="component" value="Unassembled WGS sequence"/>
</dbReference>
<dbReference type="InterPro" id="IPR053046">
    <property type="entry name" value="ABC-5_transporter"/>
</dbReference>
<feature type="transmembrane region" description="Helical" evidence="1">
    <location>
        <begin position="236"/>
        <end position="254"/>
    </location>
</feature>
<keyword evidence="1" id="KW-0812">Transmembrane</keyword>
<dbReference type="OrthoDB" id="1706490at2"/>
<dbReference type="PANTHER" id="PTHR39177">
    <property type="entry name" value="ABC TRANSPORTER PERMEASE YTRC-RELATED"/>
    <property type="match status" value="1"/>
</dbReference>
<dbReference type="Pfam" id="PF20047">
    <property type="entry name" value="DUF6449"/>
    <property type="match status" value="1"/>
</dbReference>
<evidence type="ECO:0000259" key="2">
    <source>
        <dbReference type="Pfam" id="PF20047"/>
    </source>
</evidence>
<name>A0A239CVN9_9FIRM</name>
<dbReference type="EMBL" id="FZOJ01000006">
    <property type="protein sequence ID" value="SNS24160.1"/>
    <property type="molecule type" value="Genomic_DNA"/>
</dbReference>
<keyword evidence="1" id="KW-1133">Transmembrane helix</keyword>
<organism evidence="3 4">
    <name type="scientific">Anaerovirgula multivorans</name>
    <dbReference type="NCBI Taxonomy" id="312168"/>
    <lineage>
        <taxon>Bacteria</taxon>
        <taxon>Bacillati</taxon>
        <taxon>Bacillota</taxon>
        <taxon>Clostridia</taxon>
        <taxon>Peptostreptococcales</taxon>
        <taxon>Natronincolaceae</taxon>
        <taxon>Anaerovirgula</taxon>
    </lineage>
</organism>
<sequence length="656" mass="76400">MTFKTSLFNKGLILSDIKRFSWVSGLYAGLLFFILPFKHMMRKNALDSEWIRHQIQNSLSFTSSNLTQVLLILVIPITLAVLIFRYLQKTNAAAMIHSLPYSRKTLYCSHSAAGLLLLCLPIIFIGFVLMILQATTVLGEYYSFLDILSWMNYTLLFNILFFSTTVFVGMFTGNSVAHEVFTYILHILPAGIYVLFRFNLSHLLYGYSRNELWEPALENLPIFRLLRREALAVREYVGYIAIIILFFTIAYYVYKIRNIETAGDIIAFTGVRPVFKYGVTLCSMLLGGLYFATISGGTFSIIAFGYLFSSFLGYWIAEIIMEKSFKVWTAYKGYVTYTILLLILLIGIHTDVTGYVGRIPKAEDVENVFFGSNIYRWEHFEEMQGANGPYYRDGIYYSDDYIFIDPESIKNIITLHQTLIDEPSTQGGTYRYIAYTLKNGKQLIRQYVVSDQQHTSSLKPIYESIDYKRIRFPIIEQSPEEIKWLEITDDRSPKKSFMLTDAEEIEEFVELFRMDIHRSTYEELMIASKHIPIVTIMTNDDTRMSYPIYKSYTSVYQWLKDKGIYEDVMLLPEDIDFVRLESFRESSSKSVEIRDLEVIEELIKLDTVMDYSYREESIFVNFFIKDFPTYSFYLNGLHQDVPISDELQSYLNQLKN</sequence>
<feature type="transmembrane region" description="Helical" evidence="1">
    <location>
        <begin position="66"/>
        <end position="87"/>
    </location>
</feature>
<evidence type="ECO:0000313" key="3">
    <source>
        <dbReference type="EMBL" id="SNS24160.1"/>
    </source>
</evidence>
<feature type="domain" description="DUF6449" evidence="2">
    <location>
        <begin position="435"/>
        <end position="537"/>
    </location>
</feature>
<dbReference type="InterPro" id="IPR045611">
    <property type="entry name" value="DUF6449"/>
</dbReference>
<evidence type="ECO:0000256" key="1">
    <source>
        <dbReference type="SAM" id="Phobius"/>
    </source>
</evidence>
<feature type="transmembrane region" description="Helical" evidence="1">
    <location>
        <begin position="298"/>
        <end position="317"/>
    </location>
</feature>
<dbReference type="AlphaFoldDB" id="A0A239CVN9"/>
<feature type="transmembrane region" description="Helical" evidence="1">
    <location>
        <begin position="180"/>
        <end position="200"/>
    </location>
</feature>
<dbReference type="PANTHER" id="PTHR39177:SF1">
    <property type="entry name" value="ABC TRANSPORTER PERMEASE YTRC-RELATED"/>
    <property type="match status" value="1"/>
</dbReference>
<evidence type="ECO:0000313" key="4">
    <source>
        <dbReference type="Proteomes" id="UP000198304"/>
    </source>
</evidence>
<keyword evidence="1" id="KW-0472">Membrane</keyword>
<feature type="transmembrane region" description="Helical" evidence="1">
    <location>
        <begin position="274"/>
        <end position="292"/>
    </location>
</feature>
<dbReference type="RefSeq" id="WP_089282418.1">
    <property type="nucleotide sequence ID" value="NZ_FZOJ01000006.1"/>
</dbReference>
<feature type="transmembrane region" description="Helical" evidence="1">
    <location>
        <begin position="152"/>
        <end position="173"/>
    </location>
</feature>
<gene>
    <name evidence="3" type="ORF">SAMN05446037_1006180</name>
</gene>
<accession>A0A239CVN9</accession>
<protein>
    <submittedName>
        <fullName evidence="3">ABC-2 type transport system permease protein</fullName>
    </submittedName>
</protein>
<feature type="transmembrane region" description="Helical" evidence="1">
    <location>
        <begin position="107"/>
        <end position="132"/>
    </location>
</feature>
<keyword evidence="4" id="KW-1185">Reference proteome</keyword>
<reference evidence="3 4" key="1">
    <citation type="submission" date="2017-06" db="EMBL/GenBank/DDBJ databases">
        <authorList>
            <person name="Kim H.J."/>
            <person name="Triplett B.A."/>
        </authorList>
    </citation>
    <scope>NUCLEOTIDE SEQUENCE [LARGE SCALE GENOMIC DNA]</scope>
    <source>
        <strain evidence="3 4">SCA</strain>
    </source>
</reference>
<feature type="transmembrane region" description="Helical" evidence="1">
    <location>
        <begin position="329"/>
        <end position="348"/>
    </location>
</feature>
<feature type="transmembrane region" description="Helical" evidence="1">
    <location>
        <begin position="20"/>
        <end position="37"/>
    </location>
</feature>
<proteinExistence type="predicted"/>